<evidence type="ECO:0000313" key="1">
    <source>
        <dbReference type="EMBL" id="KAJ8132195.1"/>
    </source>
</evidence>
<gene>
    <name evidence="1" type="ORF">O1611_g1421</name>
</gene>
<name>A0ACC2JXI7_9PEZI</name>
<protein>
    <submittedName>
        <fullName evidence="1">Uncharacterized protein</fullName>
    </submittedName>
</protein>
<dbReference type="Proteomes" id="UP001153332">
    <property type="component" value="Unassembled WGS sequence"/>
</dbReference>
<dbReference type="EMBL" id="JAPUUL010000165">
    <property type="protein sequence ID" value="KAJ8132195.1"/>
    <property type="molecule type" value="Genomic_DNA"/>
</dbReference>
<organism evidence="1 2">
    <name type="scientific">Lasiodiplodia mahajangana</name>
    <dbReference type="NCBI Taxonomy" id="1108764"/>
    <lineage>
        <taxon>Eukaryota</taxon>
        <taxon>Fungi</taxon>
        <taxon>Dikarya</taxon>
        <taxon>Ascomycota</taxon>
        <taxon>Pezizomycotina</taxon>
        <taxon>Dothideomycetes</taxon>
        <taxon>Dothideomycetes incertae sedis</taxon>
        <taxon>Botryosphaeriales</taxon>
        <taxon>Botryosphaeriaceae</taxon>
        <taxon>Lasiodiplodia</taxon>
    </lineage>
</organism>
<sequence>MEEKRAKQNKEAEEKEEEEEEEEEEEGKDKEEGYTVLRTSSEMVDPADESLGEIIGNYVKFPSEEQQRAFHAPVKAKMRLYQDLIGKNMPY</sequence>
<accession>A0ACC2JXI7</accession>
<reference evidence="1" key="1">
    <citation type="submission" date="2022-12" db="EMBL/GenBank/DDBJ databases">
        <title>Genome Sequence of Lasiodiplodia mahajangana.</title>
        <authorList>
            <person name="Buettner E."/>
        </authorList>
    </citation>
    <scope>NUCLEOTIDE SEQUENCE</scope>
    <source>
        <strain evidence="1">VT137</strain>
    </source>
</reference>
<keyword evidence="2" id="KW-1185">Reference proteome</keyword>
<comment type="caution">
    <text evidence="1">The sequence shown here is derived from an EMBL/GenBank/DDBJ whole genome shotgun (WGS) entry which is preliminary data.</text>
</comment>
<evidence type="ECO:0000313" key="2">
    <source>
        <dbReference type="Proteomes" id="UP001153332"/>
    </source>
</evidence>
<proteinExistence type="predicted"/>